<gene>
    <name evidence="1" type="ORF">L6452_40555</name>
</gene>
<organism evidence="1 2">
    <name type="scientific">Arctium lappa</name>
    <name type="common">Greater burdock</name>
    <name type="synonym">Lappa major</name>
    <dbReference type="NCBI Taxonomy" id="4217"/>
    <lineage>
        <taxon>Eukaryota</taxon>
        <taxon>Viridiplantae</taxon>
        <taxon>Streptophyta</taxon>
        <taxon>Embryophyta</taxon>
        <taxon>Tracheophyta</taxon>
        <taxon>Spermatophyta</taxon>
        <taxon>Magnoliopsida</taxon>
        <taxon>eudicotyledons</taxon>
        <taxon>Gunneridae</taxon>
        <taxon>Pentapetalae</taxon>
        <taxon>asterids</taxon>
        <taxon>campanulids</taxon>
        <taxon>Asterales</taxon>
        <taxon>Asteraceae</taxon>
        <taxon>Carduoideae</taxon>
        <taxon>Cardueae</taxon>
        <taxon>Arctiinae</taxon>
        <taxon>Arctium</taxon>
    </lineage>
</organism>
<name>A0ACB8XLP7_ARCLA</name>
<evidence type="ECO:0000313" key="2">
    <source>
        <dbReference type="Proteomes" id="UP001055879"/>
    </source>
</evidence>
<reference evidence="1 2" key="2">
    <citation type="journal article" date="2022" name="Mol. Ecol. Resour.">
        <title>The genomes of chicory, endive, great burdock and yacon provide insights into Asteraceae paleo-polyploidization history and plant inulin production.</title>
        <authorList>
            <person name="Fan W."/>
            <person name="Wang S."/>
            <person name="Wang H."/>
            <person name="Wang A."/>
            <person name="Jiang F."/>
            <person name="Liu H."/>
            <person name="Zhao H."/>
            <person name="Xu D."/>
            <person name="Zhang Y."/>
        </authorList>
    </citation>
    <scope>NUCLEOTIDE SEQUENCE [LARGE SCALE GENOMIC DNA]</scope>
    <source>
        <strain evidence="2">cv. Niubang</strain>
    </source>
</reference>
<sequence length="1409" mass="160728">MAEENFHDQSVQMDEHDPNVSREMPMPSSRSHFSAVDANPDLQLINPQEYLSLSPNNHHVIFENLMVKPVIKEILKNHPICTALTTTATVPMIYLQQAWRTIEHVVQGNRKHFTIRIDNFTSILTFQRLRLLLDLPLPDSREGKTTFDPYPSDHEMFAGIRALGYVGNLTKMSDFRKSNLPPFYYQFFSVINKCLTSRHSRHDNTNIHTLRLFHAIIYDLHVDYVVAIWTELYEKVLSKRHTKKPKYVPYQRFLQIIIRGILRSNRDVPKRSHHETAPENEMTHLQKQKQSFPFEMSIPAAHLLMPIRMLRVLGNIGSPWDCQSRRSLPRTQNLEQRENIERGLGVGRTSILEGVGTQAQSATHLVIPTSQPEIAIIPQLGSQEENPNESQNSEKTISVGQASSSGTSVPSATSAQDAADQGNEQNVNTDDNLGHSFGFLENVSLHQSLGSTARDPDLEGVDSIIRNIVSDSGVIRQEEGVLVENSKNVRTSVNVEKEHGESVCIRTYHYRRVDTSTTSPHVLRARGIETDISRPLMHMHTSASHSIASQQAIVSTFHGELAHTLSAFHSEMEGGSPVIANVMPALSTGHAVVSSTSVLTGSLSSPGVTLPEFVSREFLNDALKVVETSLSQKFQSEMSKASEKFEEMTQLLSEAPADQAKADLIGLLRQQSQPIVPQVPVDYVTQSQFNQFKDSVEKHLQDLTTAVQLSCKAQSDAGTEVAETIHGEQSENEQMEENAPEAAEVELMIYDNTESMVEKPVIATVKEVMQMLGVNADNFVNLDDYESDDDEQAAARYDSYWKVKEEGMNVIEHNIESDGPDPENSVTVEEFVQNSIAQGNLSQGENVLDDLFGETLDENFDDLEDEEFIDLDQTFPVQQAKVVEVAQFAGTIDYTPRSYRLFDEDEILTAIPIVSPTRNFSVPETIDDSEPRVALPLPKDFDSEQPADQPKQKPKADKPRKSKRSRIPTPKPKPKDLEEERPIIIDIQDFRNKLYKERKQREKEERQIIREAKSELRKEEEEASRAKESALPYIQNPDSPKILSEAETSIQLKPNPIFVTPLEVEEFSKAHGPELETMQAEELFTYEISNLGKVTFKGDVRVGVVPYTGYDVEGDSLKFIEIIRKSLKVPFLEESTKIFVSSLQPVDEACFYGFGDRDKVYQANYIRFMKTQSRMSPFAKRQEILQVQNVHICKVLNVYYPKFTVQRKDMKISTFTEADFDNLNISDIMFIVNEFRARRNRRRSQVVAYALDAIKRFMTRSVYNAYSFDFQLGIETNQNRVNLMAPNFNHPKIRILEPFQITKYPELGVMYVNTKTHKKQFMRASELAKYSDGTLKYVRKVLEDKLFLSEQERFRKNEVVRSVESLNMDAMLEEINKKIDFREYIRRFEAYLGIRRICFRRWDQSKIVK</sequence>
<accession>A0ACB8XLP7</accession>
<evidence type="ECO:0000313" key="1">
    <source>
        <dbReference type="EMBL" id="KAI3669323.1"/>
    </source>
</evidence>
<dbReference type="EMBL" id="CM042062">
    <property type="protein sequence ID" value="KAI3669323.1"/>
    <property type="molecule type" value="Genomic_DNA"/>
</dbReference>
<comment type="caution">
    <text evidence="1">The sequence shown here is derived from an EMBL/GenBank/DDBJ whole genome shotgun (WGS) entry which is preliminary data.</text>
</comment>
<protein>
    <submittedName>
        <fullName evidence="1">Uncharacterized protein</fullName>
    </submittedName>
</protein>
<keyword evidence="2" id="KW-1185">Reference proteome</keyword>
<dbReference type="Proteomes" id="UP001055879">
    <property type="component" value="Linkage Group LG16"/>
</dbReference>
<proteinExistence type="predicted"/>
<reference evidence="2" key="1">
    <citation type="journal article" date="2022" name="Mol. Ecol. Resour.">
        <title>The genomes of chicory, endive, great burdock and yacon provide insights into Asteraceae palaeo-polyploidization history and plant inulin production.</title>
        <authorList>
            <person name="Fan W."/>
            <person name="Wang S."/>
            <person name="Wang H."/>
            <person name="Wang A."/>
            <person name="Jiang F."/>
            <person name="Liu H."/>
            <person name="Zhao H."/>
            <person name="Xu D."/>
            <person name="Zhang Y."/>
        </authorList>
    </citation>
    <scope>NUCLEOTIDE SEQUENCE [LARGE SCALE GENOMIC DNA]</scope>
    <source>
        <strain evidence="2">cv. Niubang</strain>
    </source>
</reference>